<sequence>MAGLVHDLSRGVVLGINPRNSLNNLGRADQRALLAVHELTQAPVLGFNGKFDPLFVTPASKRGSTQVDSQFRNERCVHRHRRLPSDSLLVYFN</sequence>
<proteinExistence type="predicted"/>
<protein>
    <submittedName>
        <fullName evidence="1">Unannotated protein</fullName>
    </submittedName>
</protein>
<dbReference type="EMBL" id="CAEZXS010000230">
    <property type="protein sequence ID" value="CAB4712876.1"/>
    <property type="molecule type" value="Genomic_DNA"/>
</dbReference>
<reference evidence="1" key="1">
    <citation type="submission" date="2020-05" db="EMBL/GenBank/DDBJ databases">
        <authorList>
            <person name="Chiriac C."/>
            <person name="Salcher M."/>
            <person name="Ghai R."/>
            <person name="Kavagutti S V."/>
        </authorList>
    </citation>
    <scope>NUCLEOTIDE SEQUENCE</scope>
</reference>
<gene>
    <name evidence="1" type="ORF">UFOPK2582_01516</name>
</gene>
<evidence type="ECO:0000313" key="1">
    <source>
        <dbReference type="EMBL" id="CAB4712876.1"/>
    </source>
</evidence>
<dbReference type="AlphaFoldDB" id="A0A6J6QQ04"/>
<organism evidence="1">
    <name type="scientific">freshwater metagenome</name>
    <dbReference type="NCBI Taxonomy" id="449393"/>
    <lineage>
        <taxon>unclassified sequences</taxon>
        <taxon>metagenomes</taxon>
        <taxon>ecological metagenomes</taxon>
    </lineage>
</organism>
<accession>A0A6J6QQ04</accession>
<name>A0A6J6QQ04_9ZZZZ</name>